<organism evidence="1">
    <name type="scientific">Anguilla anguilla</name>
    <name type="common">European freshwater eel</name>
    <name type="synonym">Muraena anguilla</name>
    <dbReference type="NCBI Taxonomy" id="7936"/>
    <lineage>
        <taxon>Eukaryota</taxon>
        <taxon>Metazoa</taxon>
        <taxon>Chordata</taxon>
        <taxon>Craniata</taxon>
        <taxon>Vertebrata</taxon>
        <taxon>Euteleostomi</taxon>
        <taxon>Actinopterygii</taxon>
        <taxon>Neopterygii</taxon>
        <taxon>Teleostei</taxon>
        <taxon>Anguilliformes</taxon>
        <taxon>Anguillidae</taxon>
        <taxon>Anguilla</taxon>
    </lineage>
</organism>
<reference evidence="1" key="2">
    <citation type="journal article" date="2015" name="Fish Shellfish Immunol.">
        <title>Early steps in the European eel (Anguilla anguilla)-Vibrio vulnificus interaction in the gills: Role of the RtxA13 toxin.</title>
        <authorList>
            <person name="Callol A."/>
            <person name="Pajuelo D."/>
            <person name="Ebbesson L."/>
            <person name="Teles M."/>
            <person name="MacKenzie S."/>
            <person name="Amaro C."/>
        </authorList>
    </citation>
    <scope>NUCLEOTIDE SEQUENCE</scope>
</reference>
<evidence type="ECO:0000313" key="1">
    <source>
        <dbReference type="EMBL" id="JAH45392.1"/>
    </source>
</evidence>
<proteinExistence type="predicted"/>
<name>A0A0E9SVX2_ANGAN</name>
<reference evidence="1" key="1">
    <citation type="submission" date="2014-11" db="EMBL/GenBank/DDBJ databases">
        <authorList>
            <person name="Amaro Gonzalez C."/>
        </authorList>
    </citation>
    <scope>NUCLEOTIDE SEQUENCE</scope>
</reference>
<dbReference type="EMBL" id="GBXM01063185">
    <property type="protein sequence ID" value="JAH45392.1"/>
    <property type="molecule type" value="Transcribed_RNA"/>
</dbReference>
<accession>A0A0E9SVX2</accession>
<protein>
    <submittedName>
        <fullName evidence="1">Uncharacterized protein</fullName>
    </submittedName>
</protein>
<dbReference type="AlphaFoldDB" id="A0A0E9SVX2"/>
<sequence>MKDLSADTAQLLNFQQTRERKFHPSYMGYSETTRTTSCLPILSVKILESALGPVALDFQKFFS</sequence>